<evidence type="ECO:0000313" key="1">
    <source>
        <dbReference type="EMBL" id="MBB3808802.1"/>
    </source>
</evidence>
<keyword evidence="2" id="KW-1185">Reference proteome</keyword>
<proteinExistence type="predicted"/>
<gene>
    <name evidence="1" type="ORF">FHS81_000872</name>
</gene>
<evidence type="ECO:0000313" key="2">
    <source>
        <dbReference type="Proteomes" id="UP000537592"/>
    </source>
</evidence>
<comment type="caution">
    <text evidence="1">The sequence shown here is derived from an EMBL/GenBank/DDBJ whole genome shotgun (WGS) entry which is preliminary data.</text>
</comment>
<dbReference type="RefSeq" id="WP_183750842.1">
    <property type="nucleotide sequence ID" value="NZ_JACICC010000002.1"/>
</dbReference>
<organism evidence="1 2">
    <name type="scientific">Pseudochelatococcus contaminans</name>
    <dbReference type="NCBI Taxonomy" id="1538103"/>
    <lineage>
        <taxon>Bacteria</taxon>
        <taxon>Pseudomonadati</taxon>
        <taxon>Pseudomonadota</taxon>
        <taxon>Alphaproteobacteria</taxon>
        <taxon>Hyphomicrobiales</taxon>
        <taxon>Chelatococcaceae</taxon>
        <taxon>Pseudochelatococcus</taxon>
    </lineage>
</organism>
<accession>A0A7W5Z2V5</accession>
<reference evidence="1 2" key="1">
    <citation type="submission" date="2020-08" db="EMBL/GenBank/DDBJ databases">
        <title>Genomic Encyclopedia of Type Strains, Phase IV (KMG-IV): sequencing the most valuable type-strain genomes for metagenomic binning, comparative biology and taxonomic classification.</title>
        <authorList>
            <person name="Goeker M."/>
        </authorList>
    </citation>
    <scope>NUCLEOTIDE SEQUENCE [LARGE SCALE GENOMIC DNA]</scope>
    <source>
        <strain evidence="1 2">DSM 28760</strain>
    </source>
</reference>
<protein>
    <submittedName>
        <fullName evidence="1">Uncharacterized protein</fullName>
    </submittedName>
</protein>
<sequence length="94" mass="9954">MTDARERLARAICTAFHGDDDYWTSFDAEADSVLTALNLTPDAATALMDGTAVVVPVEPTDEQLRALEKAGGFNLTGYLDALAASPYRSNSDGA</sequence>
<dbReference type="EMBL" id="JACICC010000002">
    <property type="protein sequence ID" value="MBB3808802.1"/>
    <property type="molecule type" value="Genomic_DNA"/>
</dbReference>
<dbReference type="Proteomes" id="UP000537592">
    <property type="component" value="Unassembled WGS sequence"/>
</dbReference>
<name>A0A7W5Z2V5_9HYPH</name>
<dbReference type="AlphaFoldDB" id="A0A7W5Z2V5"/>